<name>A0A2H0VFN8_9BACT</name>
<reference evidence="3" key="1">
    <citation type="submission" date="2017-09" db="EMBL/GenBank/DDBJ databases">
        <title>Depth-based differentiation of microbial function through sediment-hosted aquifers and enrichment of novel symbionts in the deep terrestrial subsurface.</title>
        <authorList>
            <person name="Probst A.J."/>
            <person name="Ladd B."/>
            <person name="Jarett J.K."/>
            <person name="Geller-Mcgrath D.E."/>
            <person name="Sieber C.M.K."/>
            <person name="Emerson J.B."/>
            <person name="Anantharaman K."/>
            <person name="Thomas B.C."/>
            <person name="Malmstrom R."/>
            <person name="Stieglmeier M."/>
            <person name="Klingl A."/>
            <person name="Woyke T."/>
            <person name="Ryan C.M."/>
            <person name="Banfield J.F."/>
        </authorList>
    </citation>
    <scope>NUCLEOTIDE SEQUENCE [LARGE SCALE GENOMIC DNA]</scope>
</reference>
<dbReference type="PANTHER" id="PTHR43031">
    <property type="entry name" value="FAD-DEPENDENT OXIDOREDUCTASE"/>
    <property type="match status" value="1"/>
</dbReference>
<evidence type="ECO:0000313" key="3">
    <source>
        <dbReference type="Proteomes" id="UP000231466"/>
    </source>
</evidence>
<comment type="caution">
    <text evidence="2">The sequence shown here is derived from an EMBL/GenBank/DDBJ whole genome shotgun (WGS) entry which is preliminary data.</text>
</comment>
<evidence type="ECO:0000259" key="1">
    <source>
        <dbReference type="PROSITE" id="PS50206"/>
    </source>
</evidence>
<dbReference type="SUPFAM" id="SSF52821">
    <property type="entry name" value="Rhodanese/Cell cycle control phosphatase"/>
    <property type="match status" value="1"/>
</dbReference>
<dbReference type="AlphaFoldDB" id="A0A2H0VFN8"/>
<dbReference type="EMBL" id="PFAH01000008">
    <property type="protein sequence ID" value="PIR97901.1"/>
    <property type="molecule type" value="Genomic_DNA"/>
</dbReference>
<organism evidence="2 3">
    <name type="scientific">Candidatus Colwellbacteria bacterium CG10_big_fil_rev_8_21_14_0_10_42_22</name>
    <dbReference type="NCBI Taxonomy" id="1974540"/>
    <lineage>
        <taxon>Bacteria</taxon>
        <taxon>Candidatus Colwelliibacteriota</taxon>
    </lineage>
</organism>
<dbReference type="PANTHER" id="PTHR43031:SF1">
    <property type="entry name" value="PYRIDINE NUCLEOTIDE-DISULPHIDE OXIDOREDUCTASE"/>
    <property type="match status" value="1"/>
</dbReference>
<gene>
    <name evidence="2" type="ORF">COT89_02415</name>
</gene>
<dbReference type="Gene3D" id="3.40.250.10">
    <property type="entry name" value="Rhodanese-like domain"/>
    <property type="match status" value="1"/>
</dbReference>
<dbReference type="InterPro" id="IPR001307">
    <property type="entry name" value="Thiosulphate_STrfase_CS"/>
</dbReference>
<dbReference type="InterPro" id="IPR036873">
    <property type="entry name" value="Rhodanese-like_dom_sf"/>
</dbReference>
<sequence length="117" mass="13325">MEEIKSIDRDRLRGWVSDRSDFVLVDIRDSEDYKEMHIPGAKNIGLESKDFLGEISKLASDKKTTVVIYCYAGNSSPKVAEKLVKVGYEDVYDFSGGMDDWEDAGYPVEKNGQMIYR</sequence>
<dbReference type="SMART" id="SM00450">
    <property type="entry name" value="RHOD"/>
    <property type="match status" value="1"/>
</dbReference>
<dbReference type="GO" id="GO:0004792">
    <property type="term" value="F:thiosulfate-cyanide sulfurtransferase activity"/>
    <property type="evidence" value="ECO:0007669"/>
    <property type="project" value="InterPro"/>
</dbReference>
<evidence type="ECO:0000313" key="2">
    <source>
        <dbReference type="EMBL" id="PIR97901.1"/>
    </source>
</evidence>
<dbReference type="PROSITE" id="PS50206">
    <property type="entry name" value="RHODANESE_3"/>
    <property type="match status" value="1"/>
</dbReference>
<proteinExistence type="predicted"/>
<dbReference type="Pfam" id="PF00581">
    <property type="entry name" value="Rhodanese"/>
    <property type="match status" value="1"/>
</dbReference>
<protein>
    <recommendedName>
        <fullName evidence="1">Rhodanese domain-containing protein</fullName>
    </recommendedName>
</protein>
<accession>A0A2H0VFN8</accession>
<dbReference type="InterPro" id="IPR001763">
    <property type="entry name" value="Rhodanese-like_dom"/>
</dbReference>
<dbReference type="InterPro" id="IPR050229">
    <property type="entry name" value="GlpE_sulfurtransferase"/>
</dbReference>
<dbReference type="Proteomes" id="UP000231466">
    <property type="component" value="Unassembled WGS sequence"/>
</dbReference>
<feature type="domain" description="Rhodanese" evidence="1">
    <location>
        <begin position="18"/>
        <end position="110"/>
    </location>
</feature>
<dbReference type="CDD" id="cd00158">
    <property type="entry name" value="RHOD"/>
    <property type="match status" value="1"/>
</dbReference>
<dbReference type="PROSITE" id="PS00380">
    <property type="entry name" value="RHODANESE_1"/>
    <property type="match status" value="1"/>
</dbReference>